<evidence type="ECO:0000313" key="1">
    <source>
        <dbReference type="EMBL" id="MST56490.1"/>
    </source>
</evidence>
<proteinExistence type="predicted"/>
<evidence type="ECO:0008006" key="3">
    <source>
        <dbReference type="Google" id="ProtNLM"/>
    </source>
</evidence>
<sequence>MASTFLNEFGWAKDVIECELAHLEENESREAYNRAMYAPERRLMMQWYADALDAVKAGRDITPVPENIKNMHR</sequence>
<dbReference type="RefSeq" id="WP_154529563.1">
    <property type="nucleotide sequence ID" value="NZ_VUNH01000012.1"/>
</dbReference>
<evidence type="ECO:0000313" key="2">
    <source>
        <dbReference type="Proteomes" id="UP000473699"/>
    </source>
</evidence>
<reference evidence="1 2" key="1">
    <citation type="submission" date="2019-08" db="EMBL/GenBank/DDBJ databases">
        <title>In-depth cultivation of the pig gut microbiome towards novel bacterial diversity and tailored functional studies.</title>
        <authorList>
            <person name="Wylensek D."/>
            <person name="Hitch T.C.A."/>
            <person name="Clavel T."/>
        </authorList>
    </citation>
    <scope>NUCLEOTIDE SEQUENCE [LARGE SCALE GENOMIC DNA]</scope>
    <source>
        <strain evidence="1 2">SM-530-WT-4B</strain>
    </source>
</reference>
<dbReference type="Proteomes" id="UP000473699">
    <property type="component" value="Unassembled WGS sequence"/>
</dbReference>
<keyword evidence="2" id="KW-1185">Reference proteome</keyword>
<dbReference type="EMBL" id="VUNH01000012">
    <property type="protein sequence ID" value="MST56490.1"/>
    <property type="molecule type" value="Genomic_DNA"/>
</dbReference>
<name>A0A6L5YEC9_9BACT</name>
<comment type="caution">
    <text evidence="1">The sequence shown here is derived from an EMBL/GenBank/DDBJ whole genome shotgun (WGS) entry which is preliminary data.</text>
</comment>
<gene>
    <name evidence="1" type="ORF">FYJ74_10680</name>
</gene>
<protein>
    <recommendedName>
        <fullName evidence="3">Prophage CP4-57 integrase</fullName>
    </recommendedName>
</protein>
<accession>A0A6L5YEC9</accession>
<dbReference type="AlphaFoldDB" id="A0A6L5YEC9"/>
<organism evidence="1 2">
    <name type="scientific">Pyramidobacter porci</name>
    <dbReference type="NCBI Taxonomy" id="2605789"/>
    <lineage>
        <taxon>Bacteria</taxon>
        <taxon>Thermotogati</taxon>
        <taxon>Synergistota</taxon>
        <taxon>Synergistia</taxon>
        <taxon>Synergistales</taxon>
        <taxon>Dethiosulfovibrionaceae</taxon>
        <taxon>Pyramidobacter</taxon>
    </lineage>
</organism>